<organism evidence="2 3">
    <name type="scientific">Haloplanus litoreus</name>
    <dbReference type="NCBI Taxonomy" id="767515"/>
    <lineage>
        <taxon>Archaea</taxon>
        <taxon>Methanobacteriati</taxon>
        <taxon>Methanobacteriota</taxon>
        <taxon>Stenosarchaea group</taxon>
        <taxon>Halobacteria</taxon>
        <taxon>Halobacteriales</taxon>
        <taxon>Haloferacaceae</taxon>
        <taxon>Haloplanus</taxon>
    </lineage>
</organism>
<gene>
    <name evidence="2" type="ORF">ACFQKE_05370</name>
</gene>
<reference evidence="2 3" key="1">
    <citation type="journal article" date="2019" name="Int. J. Syst. Evol. Microbiol.">
        <title>The Global Catalogue of Microorganisms (GCM) 10K type strain sequencing project: providing services to taxonomists for standard genome sequencing and annotation.</title>
        <authorList>
            <consortium name="The Broad Institute Genomics Platform"/>
            <consortium name="The Broad Institute Genome Sequencing Center for Infectious Disease"/>
            <person name="Wu L."/>
            <person name="Ma J."/>
        </authorList>
    </citation>
    <scope>NUCLEOTIDE SEQUENCE [LARGE SCALE GENOMIC DNA]</scope>
    <source>
        <strain evidence="2 3">GX21</strain>
    </source>
</reference>
<sequence length="43" mass="4814">MATATDADATDPDSDDLTRPRFRGCVFCYSAQMLAYGVRKLRQ</sequence>
<dbReference type="GeneID" id="96953058"/>
<keyword evidence="3" id="KW-1185">Reference proteome</keyword>
<dbReference type="AlphaFoldDB" id="A0ABD5ZWU7"/>
<dbReference type="EMBL" id="JBHTAT010000001">
    <property type="protein sequence ID" value="MFC7254736.1"/>
    <property type="molecule type" value="Genomic_DNA"/>
</dbReference>
<proteinExistence type="predicted"/>
<evidence type="ECO:0000313" key="3">
    <source>
        <dbReference type="Proteomes" id="UP001596434"/>
    </source>
</evidence>
<accession>A0ABD5ZWU7</accession>
<evidence type="ECO:0000313" key="2">
    <source>
        <dbReference type="EMBL" id="MFC7254736.1"/>
    </source>
</evidence>
<feature type="region of interest" description="Disordered" evidence="1">
    <location>
        <begin position="1"/>
        <end position="20"/>
    </location>
</feature>
<name>A0ABD5ZWU7_9EURY</name>
<dbReference type="RefSeq" id="WP_379702933.1">
    <property type="nucleotide sequence ID" value="NZ_JBHTAT010000001.1"/>
</dbReference>
<evidence type="ECO:0000256" key="1">
    <source>
        <dbReference type="SAM" id="MobiDB-lite"/>
    </source>
</evidence>
<comment type="caution">
    <text evidence="2">The sequence shown here is derived from an EMBL/GenBank/DDBJ whole genome shotgun (WGS) entry which is preliminary data.</text>
</comment>
<protein>
    <submittedName>
        <fullName evidence="2">Uncharacterized protein</fullName>
    </submittedName>
</protein>
<dbReference type="Proteomes" id="UP001596434">
    <property type="component" value="Unassembled WGS sequence"/>
</dbReference>